<dbReference type="EMBL" id="JRNH01000023">
    <property type="protein sequence ID" value="KGF19895.1"/>
    <property type="molecule type" value="Genomic_DNA"/>
</dbReference>
<sequence>MDNKFFGALFGAVIVAYLLFFVPNVSLIIGITVVLMIASWWAVVAFWPIEPPKKPGVRTYRSN</sequence>
<keyword evidence="1" id="KW-0812">Transmembrane</keyword>
<proteinExistence type="predicted"/>
<evidence type="ECO:0008006" key="4">
    <source>
        <dbReference type="Google" id="ProtNLM"/>
    </source>
</evidence>
<dbReference type="RefSeq" id="WP_035756855.1">
    <property type="nucleotide sequence ID" value="NZ_JRNH01000023.1"/>
</dbReference>
<reference evidence="2 3" key="1">
    <citation type="submission" date="2014-07" db="EMBL/GenBank/DDBJ databases">
        <authorList>
            <person name="McCorrison J."/>
            <person name="Sanka R."/>
            <person name="Torralba M."/>
            <person name="Gillis M."/>
            <person name="Haft D.H."/>
            <person name="Methe B."/>
            <person name="Sutton G."/>
            <person name="Nelson K.E."/>
        </authorList>
    </citation>
    <scope>NUCLEOTIDE SEQUENCE [LARGE SCALE GENOMIC DNA]</scope>
    <source>
        <strain evidence="2 3">DNF00011</strain>
    </source>
</reference>
<dbReference type="Proteomes" id="UP000053528">
    <property type="component" value="Unassembled WGS sequence"/>
</dbReference>
<accession>A0A095YBS4</accession>
<evidence type="ECO:0000313" key="2">
    <source>
        <dbReference type="EMBL" id="KGF19895.1"/>
    </source>
</evidence>
<evidence type="ECO:0000313" key="3">
    <source>
        <dbReference type="Proteomes" id="UP000053528"/>
    </source>
</evidence>
<protein>
    <recommendedName>
        <fullName evidence="4">DUF4175 domain-containing protein</fullName>
    </recommendedName>
</protein>
<feature type="transmembrane region" description="Helical" evidence="1">
    <location>
        <begin position="5"/>
        <end position="22"/>
    </location>
</feature>
<organism evidence="2 3">
    <name type="scientific">Pseudoglutamicibacter albus DNF00011</name>
    <dbReference type="NCBI Taxonomy" id="1401063"/>
    <lineage>
        <taxon>Bacteria</taxon>
        <taxon>Bacillati</taxon>
        <taxon>Actinomycetota</taxon>
        <taxon>Actinomycetes</taxon>
        <taxon>Micrococcales</taxon>
        <taxon>Micrococcaceae</taxon>
        <taxon>Pseudoglutamicibacter</taxon>
    </lineage>
</organism>
<comment type="caution">
    <text evidence="2">The sequence shown here is derived from an EMBL/GenBank/DDBJ whole genome shotgun (WGS) entry which is preliminary data.</text>
</comment>
<name>A0A095YBS4_9MICC</name>
<gene>
    <name evidence="2" type="ORF">HMPREF2128_07910</name>
</gene>
<feature type="transmembrane region" description="Helical" evidence="1">
    <location>
        <begin position="28"/>
        <end position="49"/>
    </location>
</feature>
<keyword evidence="1" id="KW-0472">Membrane</keyword>
<keyword evidence="1" id="KW-1133">Transmembrane helix</keyword>
<dbReference type="AlphaFoldDB" id="A0A095YBS4"/>
<evidence type="ECO:0000256" key="1">
    <source>
        <dbReference type="SAM" id="Phobius"/>
    </source>
</evidence>